<evidence type="ECO:0000313" key="2">
    <source>
        <dbReference type="Proteomes" id="UP000001302"/>
    </source>
</evidence>
<dbReference type="Gene3D" id="3.40.50.1010">
    <property type="entry name" value="5'-nuclease"/>
    <property type="match status" value="1"/>
</dbReference>
<dbReference type="HOGENOM" id="CLU_1625482_0_0_5"/>
<dbReference type="KEGG" id="pbr:PB2503_03477"/>
<protein>
    <recommendedName>
        <fullName evidence="3">PIN domain-containing protein</fullName>
    </recommendedName>
</protein>
<accession>E0TDL5</accession>
<reference evidence="1 2" key="2">
    <citation type="journal article" date="2011" name="J. Bacteriol.">
        <title>Complete genome sequence of strain HTCC2503T of Parvularcula bermudensis, the type species of the order "Parvularculales" in the class Alphaproteobacteria.</title>
        <authorList>
            <person name="Oh H.M."/>
            <person name="Kang I."/>
            <person name="Vergin K.L."/>
            <person name="Kang D."/>
            <person name="Rhee K.H."/>
            <person name="Giovannoni S.J."/>
            <person name="Cho J.C."/>
        </authorList>
    </citation>
    <scope>NUCLEOTIDE SEQUENCE [LARGE SCALE GENOMIC DNA]</scope>
    <source>
        <strain evidence="2">ATCC BAA-594 / HTCC2503 / KCTC 12087</strain>
    </source>
</reference>
<reference evidence="2" key="1">
    <citation type="submission" date="2010-08" db="EMBL/GenBank/DDBJ databases">
        <title>Genome sequence of Parvularcula bermudensis HTCC2503.</title>
        <authorList>
            <person name="Kang D.-M."/>
            <person name="Oh H.-M."/>
            <person name="Cho J.-C."/>
        </authorList>
    </citation>
    <scope>NUCLEOTIDE SEQUENCE [LARGE SCALE GENOMIC DNA]</scope>
    <source>
        <strain evidence="2">ATCC BAA-594 / HTCC2503 / KCTC 12087</strain>
    </source>
</reference>
<name>E0TDL5_PARBH</name>
<dbReference type="AlphaFoldDB" id="E0TDL5"/>
<evidence type="ECO:0008006" key="3">
    <source>
        <dbReference type="Google" id="ProtNLM"/>
    </source>
</evidence>
<dbReference type="SUPFAM" id="SSF88723">
    <property type="entry name" value="PIN domain-like"/>
    <property type="match status" value="1"/>
</dbReference>
<sequence length="163" mass="17978">MTYLLGVDEFIELVDGNPDHPTLQFIASNNNPDIIASAIAYGAAIEMVRCDEEMEDETRRLWASKLDVVGEAFRDEDINSLFAINSPDLAGLDLLPFTEREAAVWAELKSQPLEGEVDDLDLMIAATAITRGYTLLARPRPWHDSVQPIAGLGRVVLKIVNPS</sequence>
<keyword evidence="2" id="KW-1185">Reference proteome</keyword>
<organism evidence="1 2">
    <name type="scientific">Parvularcula bermudensis (strain ATCC BAA-594 / HTCC2503 / KCTC 12087)</name>
    <dbReference type="NCBI Taxonomy" id="314260"/>
    <lineage>
        <taxon>Bacteria</taxon>
        <taxon>Pseudomonadati</taxon>
        <taxon>Pseudomonadota</taxon>
        <taxon>Alphaproteobacteria</taxon>
        <taxon>Parvularculales</taxon>
        <taxon>Parvularculaceae</taxon>
        <taxon>Parvularcula</taxon>
    </lineage>
</organism>
<dbReference type="RefSeq" id="WP_013299744.1">
    <property type="nucleotide sequence ID" value="NC_014414.1"/>
</dbReference>
<dbReference type="EMBL" id="CP002156">
    <property type="protein sequence ID" value="ADM08770.1"/>
    <property type="molecule type" value="Genomic_DNA"/>
</dbReference>
<proteinExistence type="predicted"/>
<dbReference type="Proteomes" id="UP000001302">
    <property type="component" value="Chromosome"/>
</dbReference>
<dbReference type="InterPro" id="IPR029060">
    <property type="entry name" value="PIN-like_dom_sf"/>
</dbReference>
<dbReference type="eggNOG" id="COG1487">
    <property type="taxonomic scope" value="Bacteria"/>
</dbReference>
<evidence type="ECO:0000313" key="1">
    <source>
        <dbReference type="EMBL" id="ADM08770.1"/>
    </source>
</evidence>
<gene>
    <name evidence="1" type="ordered locus">PB2503_03477</name>
</gene>